<dbReference type="CDD" id="cd00093">
    <property type="entry name" value="HTH_XRE"/>
    <property type="match status" value="1"/>
</dbReference>
<organism evidence="3 4">
    <name type="scientific">Neolewinella aquimaris</name>
    <dbReference type="NCBI Taxonomy" id="1835722"/>
    <lineage>
        <taxon>Bacteria</taxon>
        <taxon>Pseudomonadati</taxon>
        <taxon>Bacteroidota</taxon>
        <taxon>Saprospiria</taxon>
        <taxon>Saprospirales</taxon>
        <taxon>Lewinellaceae</taxon>
        <taxon>Neolewinella</taxon>
    </lineage>
</organism>
<name>A0A840E8B6_9BACT</name>
<feature type="domain" description="HTH cro/C1-type" evidence="2">
    <location>
        <begin position="113"/>
        <end position="168"/>
    </location>
</feature>
<dbReference type="Pfam" id="PF01381">
    <property type="entry name" value="HTH_3"/>
    <property type="match status" value="1"/>
</dbReference>
<comment type="caution">
    <text evidence="3">The sequence shown here is derived from an EMBL/GenBank/DDBJ whole genome shotgun (WGS) entry which is preliminary data.</text>
</comment>
<dbReference type="SUPFAM" id="SSF47413">
    <property type="entry name" value="lambda repressor-like DNA-binding domains"/>
    <property type="match status" value="1"/>
</dbReference>
<sequence>MRPIVDILKIIEVTGHSVTCVFSNGEYRSIDLSKLLDQWKPGKDDLTAELYDVEKVGKVVVENGTLTWPAITMDVKLLDEIVTVALDIDPMVLYENSVIDKNHDSAYTLGRQLKQARISAGLTQEALANRVGTSKSYISKIESSKSDIGYKTLRKIVEVGLGKRLEIVD</sequence>
<dbReference type="EMBL" id="JACIFF010000001">
    <property type="protein sequence ID" value="MBB4078029.1"/>
    <property type="molecule type" value="Genomic_DNA"/>
</dbReference>
<dbReference type="Gene3D" id="1.10.260.40">
    <property type="entry name" value="lambda repressor-like DNA-binding domains"/>
    <property type="match status" value="1"/>
</dbReference>
<dbReference type="GO" id="GO:0003700">
    <property type="term" value="F:DNA-binding transcription factor activity"/>
    <property type="evidence" value="ECO:0007669"/>
    <property type="project" value="TreeGrafter"/>
</dbReference>
<dbReference type="AlphaFoldDB" id="A0A840E8B6"/>
<evidence type="ECO:0000313" key="3">
    <source>
        <dbReference type="EMBL" id="MBB4078029.1"/>
    </source>
</evidence>
<dbReference type="PROSITE" id="PS50943">
    <property type="entry name" value="HTH_CROC1"/>
    <property type="match status" value="1"/>
</dbReference>
<dbReference type="GO" id="GO:0003677">
    <property type="term" value="F:DNA binding"/>
    <property type="evidence" value="ECO:0007669"/>
    <property type="project" value="UniProtKB-KW"/>
</dbReference>
<gene>
    <name evidence="3" type="ORF">GGR28_000630</name>
</gene>
<dbReference type="InterPro" id="IPR036782">
    <property type="entry name" value="NE0471-like_N"/>
</dbReference>
<dbReference type="InterPro" id="IPR010982">
    <property type="entry name" value="Lambda_DNA-bd_dom_sf"/>
</dbReference>
<accession>A0A840E8B6</accession>
<dbReference type="SMART" id="SM00530">
    <property type="entry name" value="HTH_XRE"/>
    <property type="match status" value="1"/>
</dbReference>
<dbReference type="PANTHER" id="PTHR46797">
    <property type="entry name" value="HTH-TYPE TRANSCRIPTIONAL REGULATOR"/>
    <property type="match status" value="1"/>
</dbReference>
<evidence type="ECO:0000256" key="1">
    <source>
        <dbReference type="ARBA" id="ARBA00023125"/>
    </source>
</evidence>
<dbReference type="InterPro" id="IPR001387">
    <property type="entry name" value="Cro/C1-type_HTH"/>
</dbReference>
<proteinExistence type="predicted"/>
<dbReference type="Proteomes" id="UP000576209">
    <property type="component" value="Unassembled WGS sequence"/>
</dbReference>
<keyword evidence="1 3" id="KW-0238">DNA-binding</keyword>
<dbReference type="GO" id="GO:0005829">
    <property type="term" value="C:cytosol"/>
    <property type="evidence" value="ECO:0007669"/>
    <property type="project" value="TreeGrafter"/>
</dbReference>
<dbReference type="SUPFAM" id="SSF143880">
    <property type="entry name" value="NE0471 N-terminal domain-like"/>
    <property type="match status" value="1"/>
</dbReference>
<dbReference type="InterPro" id="IPR050807">
    <property type="entry name" value="TransReg_Diox_bact_type"/>
</dbReference>
<evidence type="ECO:0000313" key="4">
    <source>
        <dbReference type="Proteomes" id="UP000576209"/>
    </source>
</evidence>
<reference evidence="3 4" key="1">
    <citation type="submission" date="2020-08" db="EMBL/GenBank/DDBJ databases">
        <title>Genomic Encyclopedia of Type Strains, Phase IV (KMG-IV): sequencing the most valuable type-strain genomes for metagenomic binning, comparative biology and taxonomic classification.</title>
        <authorList>
            <person name="Goeker M."/>
        </authorList>
    </citation>
    <scope>NUCLEOTIDE SEQUENCE [LARGE SCALE GENOMIC DNA]</scope>
    <source>
        <strain evidence="3 4">DSM 105137</strain>
    </source>
</reference>
<dbReference type="PANTHER" id="PTHR46797:SF1">
    <property type="entry name" value="METHYLPHOSPHONATE SYNTHASE"/>
    <property type="match status" value="1"/>
</dbReference>
<dbReference type="RefSeq" id="WP_183494260.1">
    <property type="nucleotide sequence ID" value="NZ_JACIFF010000001.1"/>
</dbReference>
<keyword evidence="4" id="KW-1185">Reference proteome</keyword>
<protein>
    <submittedName>
        <fullName evidence="3">DNA-binding XRE family transcriptional regulator</fullName>
    </submittedName>
</protein>
<evidence type="ECO:0000259" key="2">
    <source>
        <dbReference type="PROSITE" id="PS50943"/>
    </source>
</evidence>